<dbReference type="InParanoid" id="Q23YE8"/>
<organism evidence="1 2">
    <name type="scientific">Tetrahymena thermophila (strain SB210)</name>
    <dbReference type="NCBI Taxonomy" id="312017"/>
    <lineage>
        <taxon>Eukaryota</taxon>
        <taxon>Sar</taxon>
        <taxon>Alveolata</taxon>
        <taxon>Ciliophora</taxon>
        <taxon>Intramacronucleata</taxon>
        <taxon>Oligohymenophorea</taxon>
        <taxon>Hymenostomatida</taxon>
        <taxon>Tetrahymenina</taxon>
        <taxon>Tetrahymenidae</taxon>
        <taxon>Tetrahymena</taxon>
    </lineage>
</organism>
<accession>Q23YE8</accession>
<dbReference type="GeneID" id="7830220"/>
<dbReference type="HOGENOM" id="CLU_007542_0_0_1"/>
<dbReference type="RefSeq" id="XP_001021761.2">
    <property type="nucleotide sequence ID" value="XM_001021761.3"/>
</dbReference>
<keyword evidence="2" id="KW-1185">Reference proteome</keyword>
<protein>
    <submittedName>
        <fullName evidence="1">Uncharacterized protein</fullName>
    </submittedName>
</protein>
<sequence>MAEKNPFLVDGWYQQNETHMNNLDSFGKMLIQNYTKMNFLIKSIEHQNFVTARSDNFEKIPFQSVFYASEQGGFLFAAYSNTSLSNLVEQNNQQGKYQYDPRNRFWYQNSLNQTSFYMNSPNLSYGKNIPYMSQFGCQKLMFYNPVTEKVENHHVQCIEAMLSNKDYNQFQFNQIDNFFNVELEYLQDQKQSLYFQNMINENYNKWVFSTSSNFTTFQQMANQSQFQVVFDYKRNSSVYKVIINPVIGYDDIPKYISQYSNSNGQQLEYVYLQINMISNEDLRAKTDSLIKLSICLKNIAI</sequence>
<dbReference type="AlphaFoldDB" id="Q23YE8"/>
<evidence type="ECO:0000313" key="1">
    <source>
        <dbReference type="EMBL" id="EAS01516.2"/>
    </source>
</evidence>
<dbReference type="Proteomes" id="UP000009168">
    <property type="component" value="Unassembled WGS sequence"/>
</dbReference>
<proteinExistence type="predicted"/>
<reference evidence="2" key="1">
    <citation type="journal article" date="2006" name="PLoS Biol.">
        <title>Macronuclear genome sequence of the ciliate Tetrahymena thermophila, a model eukaryote.</title>
        <authorList>
            <person name="Eisen J.A."/>
            <person name="Coyne R.S."/>
            <person name="Wu M."/>
            <person name="Wu D."/>
            <person name="Thiagarajan M."/>
            <person name="Wortman J.R."/>
            <person name="Badger J.H."/>
            <person name="Ren Q."/>
            <person name="Amedeo P."/>
            <person name="Jones K.M."/>
            <person name="Tallon L.J."/>
            <person name="Delcher A.L."/>
            <person name="Salzberg S.L."/>
            <person name="Silva J.C."/>
            <person name="Haas B.J."/>
            <person name="Majoros W.H."/>
            <person name="Farzad M."/>
            <person name="Carlton J.M."/>
            <person name="Smith R.K. Jr."/>
            <person name="Garg J."/>
            <person name="Pearlman R.E."/>
            <person name="Karrer K.M."/>
            <person name="Sun L."/>
            <person name="Manning G."/>
            <person name="Elde N.C."/>
            <person name="Turkewitz A.P."/>
            <person name="Asai D.J."/>
            <person name="Wilkes D.E."/>
            <person name="Wang Y."/>
            <person name="Cai H."/>
            <person name="Collins K."/>
            <person name="Stewart B.A."/>
            <person name="Lee S.R."/>
            <person name="Wilamowska K."/>
            <person name="Weinberg Z."/>
            <person name="Ruzzo W.L."/>
            <person name="Wloga D."/>
            <person name="Gaertig J."/>
            <person name="Frankel J."/>
            <person name="Tsao C.-C."/>
            <person name="Gorovsky M.A."/>
            <person name="Keeling P.J."/>
            <person name="Waller R.F."/>
            <person name="Patron N.J."/>
            <person name="Cherry J.M."/>
            <person name="Stover N.A."/>
            <person name="Krieger C.J."/>
            <person name="del Toro C."/>
            <person name="Ryder H.F."/>
            <person name="Williamson S.C."/>
            <person name="Barbeau R.A."/>
            <person name="Hamilton E.P."/>
            <person name="Orias E."/>
        </authorList>
    </citation>
    <scope>NUCLEOTIDE SEQUENCE [LARGE SCALE GENOMIC DNA]</scope>
    <source>
        <strain evidence="2">SB210</strain>
    </source>
</reference>
<name>Q23YE8_TETTS</name>
<evidence type="ECO:0000313" key="2">
    <source>
        <dbReference type="Proteomes" id="UP000009168"/>
    </source>
</evidence>
<dbReference type="EMBL" id="GG662601">
    <property type="protein sequence ID" value="EAS01516.2"/>
    <property type="molecule type" value="Genomic_DNA"/>
</dbReference>
<dbReference type="KEGG" id="tet:TTHERM_00898160"/>
<gene>
    <name evidence="1" type="ORF">TTHERM_00898160</name>
</gene>